<evidence type="ECO:0000256" key="2">
    <source>
        <dbReference type="ARBA" id="ARBA00012162"/>
    </source>
</evidence>
<dbReference type="UniPathway" id="UPA00262">
    <property type="reaction ID" value="UER00211"/>
</dbReference>
<dbReference type="NCBIfam" id="NF004790">
    <property type="entry name" value="PRK06136.1"/>
    <property type="match status" value="1"/>
</dbReference>
<dbReference type="PANTHER" id="PTHR45790">
    <property type="entry name" value="SIROHEME SYNTHASE-RELATED"/>
    <property type="match status" value="1"/>
</dbReference>
<dbReference type="CDD" id="cd06578">
    <property type="entry name" value="HemD"/>
    <property type="match status" value="1"/>
</dbReference>
<dbReference type="PROSITE" id="PS00840">
    <property type="entry name" value="SUMT_2"/>
    <property type="match status" value="1"/>
</dbReference>
<dbReference type="GO" id="GO:0019354">
    <property type="term" value="P:siroheme biosynthetic process"/>
    <property type="evidence" value="ECO:0007669"/>
    <property type="project" value="UniProtKB-UniPathway"/>
</dbReference>
<keyword evidence="5 10" id="KW-0808">Transferase</keyword>
<comment type="similarity">
    <text evidence="1 10">Belongs to the precorrin methyltransferase family.</text>
</comment>
<evidence type="ECO:0000313" key="14">
    <source>
        <dbReference type="Proteomes" id="UP000035068"/>
    </source>
</evidence>
<evidence type="ECO:0000256" key="9">
    <source>
        <dbReference type="ARBA" id="ARBA00060548"/>
    </source>
</evidence>
<dbReference type="Pfam" id="PF02602">
    <property type="entry name" value="HEM4"/>
    <property type="match status" value="1"/>
</dbReference>
<organism evidence="13 14">
    <name type="scientific">Geoalkalibacter ferrihydriticus DSM 17813</name>
    <dbReference type="NCBI Taxonomy" id="1121915"/>
    <lineage>
        <taxon>Bacteria</taxon>
        <taxon>Pseudomonadati</taxon>
        <taxon>Thermodesulfobacteriota</taxon>
        <taxon>Desulfuromonadia</taxon>
        <taxon>Desulfuromonadales</taxon>
        <taxon>Geoalkalibacteraceae</taxon>
        <taxon>Geoalkalibacter</taxon>
    </lineage>
</organism>
<dbReference type="InterPro" id="IPR000878">
    <property type="entry name" value="4pyrrol_Mease"/>
</dbReference>
<evidence type="ECO:0000256" key="6">
    <source>
        <dbReference type="ARBA" id="ARBA00022691"/>
    </source>
</evidence>
<evidence type="ECO:0000256" key="4">
    <source>
        <dbReference type="ARBA" id="ARBA00022603"/>
    </source>
</evidence>
<dbReference type="InterPro" id="IPR050161">
    <property type="entry name" value="Siro_Cobalamin_biosynth"/>
</dbReference>
<keyword evidence="7" id="KW-0627">Porphyrin biosynthesis</keyword>
<dbReference type="GO" id="GO:0004852">
    <property type="term" value="F:uroporphyrinogen-III synthase activity"/>
    <property type="evidence" value="ECO:0007669"/>
    <property type="project" value="InterPro"/>
</dbReference>
<dbReference type="Proteomes" id="UP000035068">
    <property type="component" value="Unassembled WGS sequence"/>
</dbReference>
<feature type="domain" description="Tetrapyrrole methylase" evidence="11">
    <location>
        <begin position="7"/>
        <end position="218"/>
    </location>
</feature>
<dbReference type="AlphaFoldDB" id="A0A0C2EAS0"/>
<proteinExistence type="inferred from homology"/>
<evidence type="ECO:0000256" key="3">
    <source>
        <dbReference type="ARBA" id="ARBA00022573"/>
    </source>
</evidence>
<dbReference type="GO" id="GO:0004851">
    <property type="term" value="F:uroporphyrin-III C-methyltransferase activity"/>
    <property type="evidence" value="ECO:0007669"/>
    <property type="project" value="UniProtKB-EC"/>
</dbReference>
<dbReference type="InterPro" id="IPR003043">
    <property type="entry name" value="Uropor_MeTrfase_CS"/>
</dbReference>
<evidence type="ECO:0000256" key="10">
    <source>
        <dbReference type="RuleBase" id="RU003960"/>
    </source>
</evidence>
<dbReference type="SUPFAM" id="SSF53790">
    <property type="entry name" value="Tetrapyrrole methylase"/>
    <property type="match status" value="1"/>
</dbReference>
<comment type="pathway">
    <text evidence="8">Porphyrin-containing compound metabolism; siroheme biosynthesis; precorrin-2 from uroporphyrinogen III: step 1/1.</text>
</comment>
<dbReference type="InterPro" id="IPR014777">
    <property type="entry name" value="4pyrrole_Mease_sub1"/>
</dbReference>
<dbReference type="Gene3D" id="3.40.1010.10">
    <property type="entry name" value="Cobalt-precorrin-4 Transmethylase, Domain 1"/>
    <property type="match status" value="1"/>
</dbReference>
<evidence type="ECO:0000256" key="7">
    <source>
        <dbReference type="ARBA" id="ARBA00023244"/>
    </source>
</evidence>
<name>A0A0C2EAS0_9BACT</name>
<evidence type="ECO:0000256" key="5">
    <source>
        <dbReference type="ARBA" id="ARBA00022679"/>
    </source>
</evidence>
<evidence type="ECO:0000259" key="11">
    <source>
        <dbReference type="Pfam" id="PF00590"/>
    </source>
</evidence>
<dbReference type="EMBL" id="JWJD01000008">
    <property type="protein sequence ID" value="KIH75653.1"/>
    <property type="molecule type" value="Genomic_DNA"/>
</dbReference>
<feature type="domain" description="Tetrapyrrole biosynthesis uroporphyrinogen III synthase" evidence="12">
    <location>
        <begin position="270"/>
        <end position="497"/>
    </location>
</feature>
<sequence>MTKTGVVYLVGAGPGDPGLITVKGRDCLRRADVVVYDYLANPRLLAEAPPEAERIYVGKTRGLHHRPQEEINLLLAEHARQGKTVVRLKGGDPYVFGRGGEEALHLRGQGIAFEVVPGVTAAFAAAAYAGIPLTHRDYTTSLGLVTGHENPEKKMSRLDWEKLATGVGTLVFYMGMANLELLTRELVRHGRPPETPVAIVRWATTPCQRTLTGTLEDIVAKVRKQGFKPPAVIIVGEVVALRSHLAWFEERPLFGRRLLITRSAGQAGAFQQMLEGLGAEVVSVPTIATVAPLDWAAVDEGLMRLPDTDFLILTSTNAVEFFFDRLRATNRDLRALAGVRVVAVGPKTAAALAAHGIRADLVPNTYQAEGVVELLRGLGVKGKRILYPHAELARDLIPRDLRALGAEVDAPVLYRTVMPEHGGDELRRLFAERTLDAVVFTASSTVQNFVKMVGKDAPQLPRGVAVASIGPPTTKTAQKLGLDVHIQPASSTLDDLAAAVVEYFRHQPFHAGDD</sequence>
<comment type="pathway">
    <text evidence="9">Cofactor biosynthesis; adenosylcobalamin biosynthesis; precorrin-2 from uroporphyrinogen III: step 1/1.</text>
</comment>
<comment type="caution">
    <text evidence="13">The sequence shown here is derived from an EMBL/GenBank/DDBJ whole genome shotgun (WGS) entry which is preliminary data.</text>
</comment>
<keyword evidence="6" id="KW-0949">S-adenosyl-L-methionine</keyword>
<dbReference type="SUPFAM" id="SSF69618">
    <property type="entry name" value="HemD-like"/>
    <property type="match status" value="1"/>
</dbReference>
<dbReference type="Pfam" id="PF00590">
    <property type="entry name" value="TP_methylase"/>
    <property type="match status" value="1"/>
</dbReference>
<dbReference type="EC" id="2.1.1.107" evidence="2"/>
<dbReference type="FunFam" id="3.30.950.10:FF:000001">
    <property type="entry name" value="Siroheme synthase"/>
    <property type="match status" value="1"/>
</dbReference>
<dbReference type="GO" id="GO:0009236">
    <property type="term" value="P:cobalamin biosynthetic process"/>
    <property type="evidence" value="ECO:0007669"/>
    <property type="project" value="UniProtKB-KW"/>
</dbReference>
<dbReference type="GO" id="GO:0032259">
    <property type="term" value="P:methylation"/>
    <property type="evidence" value="ECO:0007669"/>
    <property type="project" value="UniProtKB-KW"/>
</dbReference>
<dbReference type="NCBIfam" id="TIGR01469">
    <property type="entry name" value="cobA_cysG_Cterm"/>
    <property type="match status" value="1"/>
</dbReference>
<evidence type="ECO:0000313" key="13">
    <source>
        <dbReference type="EMBL" id="KIH75653.1"/>
    </source>
</evidence>
<evidence type="ECO:0000256" key="1">
    <source>
        <dbReference type="ARBA" id="ARBA00005879"/>
    </source>
</evidence>
<keyword evidence="3" id="KW-0169">Cobalamin biosynthesis</keyword>
<dbReference type="PROSITE" id="PS00839">
    <property type="entry name" value="SUMT_1"/>
    <property type="match status" value="1"/>
</dbReference>
<dbReference type="InterPro" id="IPR003754">
    <property type="entry name" value="4pyrrol_synth_uPrphyn_synth"/>
</dbReference>
<evidence type="ECO:0000256" key="8">
    <source>
        <dbReference type="ARBA" id="ARBA00025705"/>
    </source>
</evidence>
<dbReference type="InterPro" id="IPR035996">
    <property type="entry name" value="4pyrrol_Methylase_sf"/>
</dbReference>
<dbReference type="Gene3D" id="3.40.50.10090">
    <property type="match status" value="2"/>
</dbReference>
<dbReference type="InterPro" id="IPR036108">
    <property type="entry name" value="4pyrrol_syn_uPrphyn_synt_sf"/>
</dbReference>
<accession>A0A0C2EAS0</accession>
<reference evidence="13 14" key="1">
    <citation type="submission" date="2014-12" db="EMBL/GenBank/DDBJ databases">
        <title>Genomes of Geoalkalibacter ferrihydriticus and Geoalkalibacter subterraneus, two haloalkaliphilic metal-reducing members of the Geobacteraceae.</title>
        <authorList>
            <person name="Badalamenti J.P."/>
            <person name="Torres C.I."/>
            <person name="Krajmalnik-Brown R."/>
            <person name="Bond D.R."/>
        </authorList>
    </citation>
    <scope>NUCLEOTIDE SEQUENCE [LARGE SCALE GENOMIC DNA]</scope>
    <source>
        <strain evidence="13 14">DSM 17813</strain>
    </source>
</reference>
<dbReference type="Gene3D" id="3.30.950.10">
    <property type="entry name" value="Methyltransferase, Cobalt-precorrin-4 Transmethylase, Domain 2"/>
    <property type="match status" value="1"/>
</dbReference>
<dbReference type="InterPro" id="IPR006366">
    <property type="entry name" value="CobA/CysG_C"/>
</dbReference>
<protein>
    <recommendedName>
        <fullName evidence="2">uroporphyrinogen-III C-methyltransferase</fullName>
        <ecNumber evidence="2">2.1.1.107</ecNumber>
    </recommendedName>
</protein>
<dbReference type="FunFam" id="3.40.1010.10:FF:000001">
    <property type="entry name" value="Siroheme synthase"/>
    <property type="match status" value="1"/>
</dbReference>
<dbReference type="PANTHER" id="PTHR45790:SF3">
    <property type="entry name" value="S-ADENOSYL-L-METHIONINE-DEPENDENT UROPORPHYRINOGEN III METHYLTRANSFERASE, CHLOROPLASTIC"/>
    <property type="match status" value="1"/>
</dbReference>
<gene>
    <name evidence="13" type="ORF">GFER_15070</name>
</gene>
<dbReference type="RefSeq" id="WP_040100761.1">
    <property type="nucleotide sequence ID" value="NZ_JWJD01000008.1"/>
</dbReference>
<keyword evidence="4 10" id="KW-0489">Methyltransferase</keyword>
<dbReference type="CDD" id="cd11642">
    <property type="entry name" value="SUMT"/>
    <property type="match status" value="1"/>
</dbReference>
<dbReference type="InterPro" id="IPR014776">
    <property type="entry name" value="4pyrrole_Mease_sub2"/>
</dbReference>
<keyword evidence="14" id="KW-1185">Reference proteome</keyword>
<evidence type="ECO:0000259" key="12">
    <source>
        <dbReference type="Pfam" id="PF02602"/>
    </source>
</evidence>